<gene>
    <name evidence="1" type="ORF">HMPREF0063_10253</name>
</gene>
<dbReference type="InterPro" id="IPR023869">
    <property type="entry name" value="tRNA_Adeno_NH3ase_assoc_put"/>
</dbReference>
<comment type="caution">
    <text evidence="1">The sequence shown here is derived from an EMBL/GenBank/DDBJ whole genome shotgun (WGS) entry which is preliminary data.</text>
</comment>
<dbReference type="EMBL" id="ACLF03000002">
    <property type="protein sequence ID" value="EFQ84401.1"/>
    <property type="molecule type" value="Genomic_DNA"/>
</dbReference>
<sequence>MTAHVAEHRETIMAEDDVDFALVAYHDDGRWELAEVSPALGEDIDAFLPTLQRFPSDVGVIGLVSVSDEFFVIVRSTGDEVRLLLSDATMADLWSLATGVAEMLDLPEVTDEDEPAPAGDLAILADLGLSSAELELLCSDDDLYPDDVLADVAKRLGFGEAFEAIVG</sequence>
<evidence type="ECO:0000313" key="1">
    <source>
        <dbReference type="EMBL" id="EFQ84401.1"/>
    </source>
</evidence>
<dbReference type="STRING" id="585531.HMPREF0063_10253"/>
<name>E2S896_9ACTN</name>
<reference evidence="1" key="1">
    <citation type="submission" date="2010-08" db="EMBL/GenBank/DDBJ databases">
        <authorList>
            <person name="Muzny D."/>
            <person name="Qin X."/>
            <person name="Buhay C."/>
            <person name="Dugan-Rocha S."/>
            <person name="Ding Y."/>
            <person name="Chen G."/>
            <person name="Hawes A."/>
            <person name="Holder M."/>
            <person name="Jhangiani S."/>
            <person name="Johnson A."/>
            <person name="Khan Z."/>
            <person name="Li Z."/>
            <person name="Liu W."/>
            <person name="Liu X."/>
            <person name="Perez L."/>
            <person name="Shen H."/>
            <person name="Wang Q."/>
            <person name="Watt J."/>
            <person name="Xi L."/>
            <person name="Xin Y."/>
            <person name="Zhou J."/>
            <person name="Deng J."/>
            <person name="Jiang H."/>
            <person name="Liu Y."/>
            <person name="Qu J."/>
            <person name="Song X.-Z."/>
            <person name="Zhang L."/>
            <person name="Villasana D."/>
            <person name="Johnson A."/>
            <person name="Liu J."/>
            <person name="Liyanage D."/>
            <person name="Lorensuhewa L."/>
            <person name="Robinson T."/>
            <person name="Song A."/>
            <person name="Song B.-B."/>
            <person name="Dinh H."/>
            <person name="Thornton R."/>
            <person name="Coyle M."/>
            <person name="Francisco L."/>
            <person name="Jackson L."/>
            <person name="Javaid M."/>
            <person name="Korchina V."/>
            <person name="Kovar C."/>
            <person name="Mata R."/>
            <person name="Mathew T."/>
            <person name="Ngo R."/>
            <person name="Nguyen L."/>
            <person name="Nguyen N."/>
            <person name="Okwuonu G."/>
            <person name="Ongeri F."/>
            <person name="Pham C."/>
            <person name="Simmons D."/>
            <person name="Wilczek-Boney K."/>
            <person name="Hale W."/>
            <person name="Jakkamsetti A."/>
            <person name="Pham P."/>
            <person name="Ruth R."/>
            <person name="San Lucas F."/>
            <person name="Warren J."/>
            <person name="Zhang J."/>
            <person name="Zhao Z."/>
            <person name="Zhou C."/>
            <person name="Zhu D."/>
            <person name="Lee S."/>
            <person name="Bess C."/>
            <person name="Blankenburg K."/>
            <person name="Forbes L."/>
            <person name="Fu Q."/>
            <person name="Gubbala S."/>
            <person name="Hirani K."/>
            <person name="Jayaseelan J.C."/>
            <person name="Lara F."/>
            <person name="Munidasa M."/>
            <person name="Palculict T."/>
            <person name="Patil S."/>
            <person name="Pu L.-L."/>
            <person name="Saada N."/>
            <person name="Tang L."/>
            <person name="Weissenberger G."/>
            <person name="Zhu Y."/>
            <person name="Hemphill L."/>
            <person name="Shang Y."/>
            <person name="Youmans B."/>
            <person name="Ayvaz T."/>
            <person name="Ross M."/>
            <person name="Santibanez J."/>
            <person name="Aqrawi P."/>
            <person name="Gross S."/>
            <person name="Joshi V."/>
            <person name="Fowler G."/>
            <person name="Nazareth L."/>
            <person name="Reid J."/>
            <person name="Worley K."/>
            <person name="Petrosino J."/>
            <person name="Highlander S."/>
            <person name="Gibbs R."/>
        </authorList>
    </citation>
    <scope>NUCLEOTIDE SEQUENCE [LARGE SCALE GENOMIC DNA]</scope>
    <source>
        <strain evidence="1">DSM 15272</strain>
    </source>
</reference>
<proteinExistence type="predicted"/>
<organism evidence="1 2">
    <name type="scientific">Aeromicrobium marinum DSM 15272</name>
    <dbReference type="NCBI Taxonomy" id="585531"/>
    <lineage>
        <taxon>Bacteria</taxon>
        <taxon>Bacillati</taxon>
        <taxon>Actinomycetota</taxon>
        <taxon>Actinomycetes</taxon>
        <taxon>Propionibacteriales</taxon>
        <taxon>Nocardioidaceae</taxon>
        <taxon>Aeromicrobium</taxon>
    </lineage>
</organism>
<dbReference type="Proteomes" id="UP000003111">
    <property type="component" value="Unassembled WGS sequence"/>
</dbReference>
<dbReference type="AlphaFoldDB" id="E2S896"/>
<dbReference type="NCBIfam" id="TIGR03941">
    <property type="entry name" value="tRNA_deam_assoc"/>
    <property type="match status" value="1"/>
</dbReference>
<keyword evidence="2" id="KW-1185">Reference proteome</keyword>
<protein>
    <submittedName>
        <fullName evidence="1">tRNA adenosine deaminase-associated protein</fullName>
    </submittedName>
</protein>
<accession>E2S896</accession>
<evidence type="ECO:0000313" key="2">
    <source>
        <dbReference type="Proteomes" id="UP000003111"/>
    </source>
</evidence>
<dbReference type="eggNOG" id="ENOG5032FSI">
    <property type="taxonomic scope" value="Bacteria"/>
</dbReference>
<dbReference type="RefSeq" id="WP_007079135.1">
    <property type="nucleotide sequence ID" value="NZ_CM001024.1"/>
</dbReference>
<dbReference type="HOGENOM" id="CLU_112027_0_0_11"/>